<dbReference type="PROSITE" id="PS50883">
    <property type="entry name" value="EAL"/>
    <property type="match status" value="1"/>
</dbReference>
<dbReference type="InterPro" id="IPR014729">
    <property type="entry name" value="Rossmann-like_a/b/a_fold"/>
</dbReference>
<dbReference type="AlphaFoldDB" id="A0AAX4NHK8"/>
<gene>
    <name evidence="2" type="ORF">OXIME_001521</name>
</gene>
<dbReference type="Pfam" id="PF01012">
    <property type="entry name" value="ETF"/>
    <property type="match status" value="1"/>
</dbReference>
<dbReference type="InterPro" id="IPR014730">
    <property type="entry name" value="ETF_a/b_N"/>
</dbReference>
<dbReference type="GO" id="GO:0009055">
    <property type="term" value="F:electron transfer activity"/>
    <property type="evidence" value="ECO:0007669"/>
    <property type="project" value="InterPro"/>
</dbReference>
<dbReference type="PIRSF" id="PIRSF000090">
    <property type="entry name" value="Beta-ETF"/>
    <property type="match status" value="1"/>
</dbReference>
<dbReference type="EMBL" id="CP133772">
    <property type="protein sequence ID" value="WYY00930.1"/>
    <property type="molecule type" value="Genomic_DNA"/>
</dbReference>
<dbReference type="RefSeq" id="WP_393971254.1">
    <property type="nucleotide sequence ID" value="NZ_CP133772.1"/>
</dbReference>
<sequence>MPYNIIVLIKQIVDIDLLKVDSSGAPQVQGLPLRLETLSKNAVEEAVRLKEKHGGKVTAICFGTDKSTSAMKEAYAMGVDEGYILTGYTGNNPSLTAEVISRKIKEIPHDLIILGNQSAESYTGMLQGKLSAILDEPLLSDAVKVEITEGNASVTMALENENIVAQAQMPVVISVTQEINEPRFPPVMQLMAAGKKKINIEAAQGTGKNTVEILSNTAPKSERRKVVFEDPEKGIPEVAKVIKEAIK</sequence>
<dbReference type="GeneID" id="95968259"/>
<dbReference type="Proteomes" id="UP001451606">
    <property type="component" value="Chromosome"/>
</dbReference>
<name>A0AAX4NHK8_9ARCH</name>
<organism evidence="2 3">
    <name type="scientific">Oxyplasma meridianum</name>
    <dbReference type="NCBI Taxonomy" id="3073602"/>
    <lineage>
        <taxon>Archaea</taxon>
        <taxon>Methanobacteriati</taxon>
        <taxon>Thermoplasmatota</taxon>
        <taxon>Thermoplasmata</taxon>
        <taxon>Thermoplasmatales</taxon>
        <taxon>Thermoplasmataceae</taxon>
        <taxon>Oxyplasma</taxon>
    </lineage>
</organism>
<dbReference type="PANTHER" id="PTHR21294">
    <property type="entry name" value="ELECTRON TRANSFER FLAVOPROTEIN BETA-SUBUNIT"/>
    <property type="match status" value="1"/>
</dbReference>
<dbReference type="InterPro" id="IPR001633">
    <property type="entry name" value="EAL_dom"/>
</dbReference>
<dbReference type="SMART" id="SM00893">
    <property type="entry name" value="ETF"/>
    <property type="match status" value="1"/>
</dbReference>
<protein>
    <submittedName>
        <fullName evidence="2">Electron transfer flavoprotein subunit beta/FixA family protein</fullName>
    </submittedName>
</protein>
<dbReference type="Gene3D" id="3.40.50.620">
    <property type="entry name" value="HUPs"/>
    <property type="match status" value="1"/>
</dbReference>
<proteinExistence type="predicted"/>
<feature type="domain" description="EAL" evidence="1">
    <location>
        <begin position="1"/>
        <end position="107"/>
    </location>
</feature>
<keyword evidence="3" id="KW-1185">Reference proteome</keyword>
<evidence type="ECO:0000313" key="2">
    <source>
        <dbReference type="EMBL" id="WYY00930.1"/>
    </source>
</evidence>
<dbReference type="InterPro" id="IPR012255">
    <property type="entry name" value="ETF_b"/>
</dbReference>
<dbReference type="SUPFAM" id="SSF52402">
    <property type="entry name" value="Adenine nucleotide alpha hydrolases-like"/>
    <property type="match status" value="1"/>
</dbReference>
<dbReference type="PANTHER" id="PTHR21294:SF20">
    <property type="entry name" value="ELECTRON TRANSFER FLAVOPROTEIN, SUBUNIT BETA (ETFB)"/>
    <property type="match status" value="1"/>
</dbReference>
<evidence type="ECO:0000259" key="1">
    <source>
        <dbReference type="PROSITE" id="PS50883"/>
    </source>
</evidence>
<dbReference type="KEGG" id="omr:OXIME_001521"/>
<evidence type="ECO:0000313" key="3">
    <source>
        <dbReference type="Proteomes" id="UP001451606"/>
    </source>
</evidence>
<accession>A0AAX4NHK8</accession>
<reference evidence="2 3" key="1">
    <citation type="submission" date="2023-09" db="EMBL/GenBank/DDBJ databases">
        <authorList>
            <person name="Golyshina O.V."/>
            <person name="Lunev E.A."/>
            <person name="Bargiela R."/>
            <person name="Gaines M.C."/>
            <person name="Daum B."/>
            <person name="Bale N.J."/>
            <person name="Koenen M."/>
            <person name="Sinninghe Damst J.S."/>
            <person name="Yakimov M."/>
            <person name="Golyshin P.N."/>
        </authorList>
    </citation>
    <scope>NUCLEOTIDE SEQUENCE [LARGE SCALE GENOMIC DNA]</scope>
    <source>
        <strain evidence="2 3">M1</strain>
    </source>
</reference>